<evidence type="ECO:0008006" key="4">
    <source>
        <dbReference type="Google" id="ProtNLM"/>
    </source>
</evidence>
<dbReference type="OrthoDB" id="10432433at2759"/>
<sequence>MERTHTGTVHEELQPVGGTHVGEGCGLGARNRTRSKQRPISVILWQEFVADKAFFKQLEELYRSQIKGNKSFCYHFNSKRLNKEKVSLLLNEAGDLVTVDIDEAEVLNAFLASVFIDKVSWASVLRDRVQGKLPTVDED</sequence>
<feature type="compositionally biased region" description="Basic and acidic residues" evidence="1">
    <location>
        <begin position="1"/>
        <end position="13"/>
    </location>
</feature>
<accession>A0A2I0TKE6</accession>
<protein>
    <recommendedName>
        <fullName evidence="4">Rna-directed dna polymerase from mobile element jockey-like</fullName>
    </recommendedName>
</protein>
<proteinExistence type="predicted"/>
<gene>
    <name evidence="2" type="ORF">llap_15417</name>
</gene>
<keyword evidence="3" id="KW-1185">Reference proteome</keyword>
<feature type="region of interest" description="Disordered" evidence="1">
    <location>
        <begin position="1"/>
        <end position="30"/>
    </location>
</feature>
<dbReference type="EMBL" id="KZ509262">
    <property type="protein sequence ID" value="PKU34279.1"/>
    <property type="molecule type" value="Genomic_DNA"/>
</dbReference>
<dbReference type="Proteomes" id="UP000233556">
    <property type="component" value="Unassembled WGS sequence"/>
</dbReference>
<evidence type="ECO:0000256" key="1">
    <source>
        <dbReference type="SAM" id="MobiDB-lite"/>
    </source>
</evidence>
<evidence type="ECO:0000313" key="3">
    <source>
        <dbReference type="Proteomes" id="UP000233556"/>
    </source>
</evidence>
<reference evidence="3" key="1">
    <citation type="submission" date="2017-11" db="EMBL/GenBank/DDBJ databases">
        <authorList>
            <person name="Lima N.C."/>
            <person name="Parody-Merino A.M."/>
            <person name="Battley P.F."/>
            <person name="Fidler A.E."/>
            <person name="Prosdocimi F."/>
        </authorList>
    </citation>
    <scope>NUCLEOTIDE SEQUENCE [LARGE SCALE GENOMIC DNA]</scope>
</reference>
<dbReference type="AlphaFoldDB" id="A0A2I0TKE6"/>
<organism evidence="2 3">
    <name type="scientific">Limosa lapponica baueri</name>
    <dbReference type="NCBI Taxonomy" id="1758121"/>
    <lineage>
        <taxon>Eukaryota</taxon>
        <taxon>Metazoa</taxon>
        <taxon>Chordata</taxon>
        <taxon>Craniata</taxon>
        <taxon>Vertebrata</taxon>
        <taxon>Euteleostomi</taxon>
        <taxon>Archelosauria</taxon>
        <taxon>Archosauria</taxon>
        <taxon>Dinosauria</taxon>
        <taxon>Saurischia</taxon>
        <taxon>Theropoda</taxon>
        <taxon>Coelurosauria</taxon>
        <taxon>Aves</taxon>
        <taxon>Neognathae</taxon>
        <taxon>Neoaves</taxon>
        <taxon>Charadriiformes</taxon>
        <taxon>Scolopacidae</taxon>
        <taxon>Limosa</taxon>
    </lineage>
</organism>
<evidence type="ECO:0000313" key="2">
    <source>
        <dbReference type="EMBL" id="PKU34279.1"/>
    </source>
</evidence>
<reference evidence="3" key="2">
    <citation type="submission" date="2017-12" db="EMBL/GenBank/DDBJ databases">
        <title>Genome sequence of the Bar-tailed Godwit (Limosa lapponica baueri).</title>
        <authorList>
            <person name="Lima N.C.B."/>
            <person name="Parody-Merino A.M."/>
            <person name="Battley P.F."/>
            <person name="Fidler A.E."/>
            <person name="Prosdocimi F."/>
        </authorList>
    </citation>
    <scope>NUCLEOTIDE SEQUENCE [LARGE SCALE GENOMIC DNA]</scope>
</reference>
<name>A0A2I0TKE6_LIMLA</name>